<sequence length="281" mass="30829">MRTLYILILASVLLYSCSTDEGYYSYLSRPDAAAEAIQLKLSTTTTDAEFYYRLQAKEMYIEWGDNSKPTEYIFTGNDNLLDSIKPTSKIYNSQGTFDINIKSLNLVKLDLSKTDNASSKNRYNSISELILTDCRNLEDLRFTGQPITTVDLSECTTLIALYCGYNEGTQSVTGLENLTKLETLNITGKLSSSTIDLSANVLLKNITVTASNCETINIGNNPVLETVVLTNNLSLNAAALNTLFAALPQVTGTEHTVTLAGNNGDSLCDKTIATQKGWIFK</sequence>
<gene>
    <name evidence="1" type="ORF">SAMN05444362_11625</name>
</gene>
<accession>A0A1M5HCM3</accession>
<evidence type="ECO:0008006" key="3">
    <source>
        <dbReference type="Google" id="ProtNLM"/>
    </source>
</evidence>
<proteinExistence type="predicted"/>
<dbReference type="AlphaFoldDB" id="A0A1M5HCM3"/>
<dbReference type="InterPro" id="IPR032675">
    <property type="entry name" value="LRR_dom_sf"/>
</dbReference>
<dbReference type="EMBL" id="FQUC01000016">
    <property type="protein sequence ID" value="SHG13715.1"/>
    <property type="molecule type" value="Genomic_DNA"/>
</dbReference>
<dbReference type="RefSeq" id="WP_062182923.1">
    <property type="nucleotide sequence ID" value="NZ_BBXL01000019.1"/>
</dbReference>
<dbReference type="PROSITE" id="PS51257">
    <property type="entry name" value="PROKAR_LIPOPROTEIN"/>
    <property type="match status" value="1"/>
</dbReference>
<organism evidence="1 2">
    <name type="scientific">Dysgonomonas macrotermitis</name>
    <dbReference type="NCBI Taxonomy" id="1346286"/>
    <lineage>
        <taxon>Bacteria</taxon>
        <taxon>Pseudomonadati</taxon>
        <taxon>Bacteroidota</taxon>
        <taxon>Bacteroidia</taxon>
        <taxon>Bacteroidales</taxon>
        <taxon>Dysgonomonadaceae</taxon>
        <taxon>Dysgonomonas</taxon>
    </lineage>
</organism>
<reference evidence="2" key="1">
    <citation type="submission" date="2016-11" db="EMBL/GenBank/DDBJ databases">
        <authorList>
            <person name="Varghese N."/>
            <person name="Submissions S."/>
        </authorList>
    </citation>
    <scope>NUCLEOTIDE SEQUENCE [LARGE SCALE GENOMIC DNA]</scope>
    <source>
        <strain evidence="2">DSM 27370</strain>
    </source>
</reference>
<dbReference type="Gene3D" id="3.80.10.10">
    <property type="entry name" value="Ribonuclease Inhibitor"/>
    <property type="match status" value="1"/>
</dbReference>
<evidence type="ECO:0000313" key="1">
    <source>
        <dbReference type="EMBL" id="SHG13715.1"/>
    </source>
</evidence>
<evidence type="ECO:0000313" key="2">
    <source>
        <dbReference type="Proteomes" id="UP000184480"/>
    </source>
</evidence>
<keyword evidence="2" id="KW-1185">Reference proteome</keyword>
<dbReference type="Proteomes" id="UP000184480">
    <property type="component" value="Unassembled WGS sequence"/>
</dbReference>
<dbReference type="STRING" id="1346286.SAMN05444362_11625"/>
<name>A0A1M5HCM3_9BACT</name>
<protein>
    <recommendedName>
        <fullName evidence="3">Leucine Rich repeat-containing protein</fullName>
    </recommendedName>
</protein>
<dbReference type="SUPFAM" id="SSF52058">
    <property type="entry name" value="L domain-like"/>
    <property type="match status" value="1"/>
</dbReference>
<dbReference type="OrthoDB" id="996249at2"/>